<dbReference type="InterPro" id="IPR036812">
    <property type="entry name" value="NAD(P)_OxRdtase_dom_sf"/>
</dbReference>
<organism evidence="2 3">
    <name type="scientific">Phyllobacterium zundukense</name>
    <dbReference type="NCBI Taxonomy" id="1867719"/>
    <lineage>
        <taxon>Bacteria</taxon>
        <taxon>Pseudomonadati</taxon>
        <taxon>Pseudomonadota</taxon>
        <taxon>Alphaproteobacteria</taxon>
        <taxon>Hyphomicrobiales</taxon>
        <taxon>Phyllobacteriaceae</taxon>
        <taxon>Phyllobacterium</taxon>
    </lineage>
</organism>
<dbReference type="GO" id="GO:0005829">
    <property type="term" value="C:cytosol"/>
    <property type="evidence" value="ECO:0007669"/>
    <property type="project" value="TreeGrafter"/>
</dbReference>
<comment type="caution">
    <text evidence="2">The sequence shown here is derived from an EMBL/GenBank/DDBJ whole genome shotgun (WGS) entry which is preliminary data.</text>
</comment>
<dbReference type="AlphaFoldDB" id="A0A2N9VZ81"/>
<dbReference type="Proteomes" id="UP000232163">
    <property type="component" value="Unassembled WGS sequence"/>
</dbReference>
<dbReference type="PRINTS" id="PR00069">
    <property type="entry name" value="ALDKETRDTASE"/>
</dbReference>
<evidence type="ECO:0000313" key="3">
    <source>
        <dbReference type="Proteomes" id="UP000232163"/>
    </source>
</evidence>
<dbReference type="InterPro" id="IPR020471">
    <property type="entry name" value="AKR"/>
</dbReference>
<dbReference type="PANTHER" id="PTHR43364">
    <property type="entry name" value="NADH-SPECIFIC METHYLGLYOXAL REDUCTASE-RELATED"/>
    <property type="match status" value="1"/>
</dbReference>
<sequence length="306" mass="33456">MSYEKRIALNAEGLTLSRLVLGAWRLLSGPERPDATSVARLISEAVDLGMTSFDHADIYGDYGVEEVFGTGLKYWGGQREAIELITKCDIMLTSDARPDNRIKHYDTSAAHIKASVDRSLKNLHTDYIDVLLIHRPDPLMDADETAAGLESVVKAGKVRAVGVSNFSPSQFDLLASRLPFPLVTNQIEVSVVHTASLFDGSLDHAQRLRYAPMIWSPLGGGSLFTGDGAQEKRVRETLTMIADQAGGVDISAIAIAWLLRHPARPIPVLGSLKRERLAAMAAALDIKLERQQWFEILKASTGQDVP</sequence>
<dbReference type="CDD" id="cd19092">
    <property type="entry name" value="AKR_BsYcsN_EcYdhF-like"/>
    <property type="match status" value="1"/>
</dbReference>
<evidence type="ECO:0000259" key="1">
    <source>
        <dbReference type="Pfam" id="PF00248"/>
    </source>
</evidence>
<protein>
    <submittedName>
        <fullName evidence="2">Oxidoreductase</fullName>
    </submittedName>
</protein>
<dbReference type="InterPro" id="IPR018170">
    <property type="entry name" value="Aldo/ket_reductase_CS"/>
</dbReference>
<proteinExistence type="predicted"/>
<keyword evidence="3" id="KW-1185">Reference proteome</keyword>
<dbReference type="Pfam" id="PF00248">
    <property type="entry name" value="Aldo_ket_red"/>
    <property type="match status" value="1"/>
</dbReference>
<reference evidence="3" key="1">
    <citation type="journal article" date="2017" name="Int J Environ Stud">
        <title>Does the Miocene-Pliocene relict legume Oxytropis triphylla form nitrogen-fixing nodules with a combination of bacterial strains?</title>
        <authorList>
            <person name="Safronova V."/>
            <person name="Belimov A."/>
            <person name="Sazanova A."/>
            <person name="Kuznetsova I."/>
            <person name="Popova J."/>
            <person name="Andronov E."/>
            <person name="Verkhozina A."/>
            <person name="Tikhonovich I."/>
        </authorList>
    </citation>
    <scope>NUCLEOTIDE SEQUENCE [LARGE SCALE GENOMIC DNA]</scope>
    <source>
        <strain evidence="3">Tri-38</strain>
    </source>
</reference>
<dbReference type="Gene3D" id="3.20.20.100">
    <property type="entry name" value="NADP-dependent oxidoreductase domain"/>
    <property type="match status" value="1"/>
</dbReference>
<gene>
    <name evidence="2" type="ORF">B5P45_10510</name>
</gene>
<dbReference type="RefSeq" id="WP_099998256.1">
    <property type="nucleotide sequence ID" value="NZ_CP017940.1"/>
</dbReference>
<evidence type="ECO:0000313" key="2">
    <source>
        <dbReference type="EMBL" id="PIO44799.1"/>
    </source>
</evidence>
<dbReference type="InterPro" id="IPR050523">
    <property type="entry name" value="AKR_Detox_Biosynth"/>
</dbReference>
<dbReference type="PROSITE" id="PS00062">
    <property type="entry name" value="ALDOKETO_REDUCTASE_2"/>
    <property type="match status" value="1"/>
</dbReference>
<accession>A0A2N9VZ81</accession>
<feature type="domain" description="NADP-dependent oxidoreductase" evidence="1">
    <location>
        <begin position="18"/>
        <end position="296"/>
    </location>
</feature>
<dbReference type="EMBL" id="MZMT01000026">
    <property type="protein sequence ID" value="PIO44799.1"/>
    <property type="molecule type" value="Genomic_DNA"/>
</dbReference>
<dbReference type="OrthoDB" id="9768793at2"/>
<name>A0A2N9VZ81_9HYPH</name>
<dbReference type="SUPFAM" id="SSF51430">
    <property type="entry name" value="NAD(P)-linked oxidoreductase"/>
    <property type="match status" value="1"/>
</dbReference>
<dbReference type="GO" id="GO:0016491">
    <property type="term" value="F:oxidoreductase activity"/>
    <property type="evidence" value="ECO:0007669"/>
    <property type="project" value="InterPro"/>
</dbReference>
<dbReference type="KEGG" id="pht:BLM14_04310"/>
<dbReference type="PANTHER" id="PTHR43364:SF1">
    <property type="entry name" value="OXIDOREDUCTASE YDHF"/>
    <property type="match status" value="1"/>
</dbReference>
<dbReference type="InterPro" id="IPR023210">
    <property type="entry name" value="NADP_OxRdtase_dom"/>
</dbReference>